<reference evidence="2" key="1">
    <citation type="journal article" date="2015" name="Nat. Genet.">
        <title>The genome and transcriptome of the zoonotic hookworm Ancylostoma ceylanicum identify infection-specific gene families.</title>
        <authorList>
            <person name="Schwarz E.M."/>
            <person name="Hu Y."/>
            <person name="Antoshechkin I."/>
            <person name="Miller M.M."/>
            <person name="Sternberg P.W."/>
            <person name="Aroian R.V."/>
        </authorList>
    </citation>
    <scope>NUCLEOTIDE SEQUENCE</scope>
    <source>
        <strain evidence="2">HY135</strain>
    </source>
</reference>
<gene>
    <name evidence="1" type="primary">Acey_s0154.g2964</name>
    <name evidence="1" type="ORF">Y032_0154g2964</name>
</gene>
<comment type="caution">
    <text evidence="1">The sequence shown here is derived from an EMBL/GenBank/DDBJ whole genome shotgun (WGS) entry which is preliminary data.</text>
</comment>
<organism evidence="1 2">
    <name type="scientific">Ancylostoma ceylanicum</name>
    <dbReference type="NCBI Taxonomy" id="53326"/>
    <lineage>
        <taxon>Eukaryota</taxon>
        <taxon>Metazoa</taxon>
        <taxon>Ecdysozoa</taxon>
        <taxon>Nematoda</taxon>
        <taxon>Chromadorea</taxon>
        <taxon>Rhabditida</taxon>
        <taxon>Rhabditina</taxon>
        <taxon>Rhabditomorpha</taxon>
        <taxon>Strongyloidea</taxon>
        <taxon>Ancylostomatidae</taxon>
        <taxon>Ancylostomatinae</taxon>
        <taxon>Ancylostoma</taxon>
    </lineage>
</organism>
<dbReference type="Proteomes" id="UP000024635">
    <property type="component" value="Unassembled WGS sequence"/>
</dbReference>
<name>A0A016T042_9BILA</name>
<evidence type="ECO:0000313" key="1">
    <source>
        <dbReference type="EMBL" id="EYB95959.1"/>
    </source>
</evidence>
<keyword evidence="2" id="KW-1185">Reference proteome</keyword>
<protein>
    <submittedName>
        <fullName evidence="1">Uncharacterized protein</fullName>
    </submittedName>
</protein>
<accession>A0A016T042</accession>
<sequence length="131" mass="14656">MKGSPRAPDYNGIRGSVQNFQKARFGAPTFGELVGGAKRDCGLFLPCSSLLAYGAYILSYSRVDDEEPSRAHRIHSEGALPGMHHSETYDPLSRLRPQAPQDLQLRDGFFGSFVRNHVYRCNQQLMEILLV</sequence>
<dbReference type="EMBL" id="JARK01001490">
    <property type="protein sequence ID" value="EYB95959.1"/>
    <property type="molecule type" value="Genomic_DNA"/>
</dbReference>
<dbReference type="AlphaFoldDB" id="A0A016T042"/>
<evidence type="ECO:0000313" key="2">
    <source>
        <dbReference type="Proteomes" id="UP000024635"/>
    </source>
</evidence>
<proteinExistence type="predicted"/>